<dbReference type="EMBL" id="CAAALY010264227">
    <property type="protein sequence ID" value="VEL40259.1"/>
    <property type="molecule type" value="Genomic_DNA"/>
</dbReference>
<gene>
    <name evidence="2" type="ORF">PXEA_LOCUS33699</name>
</gene>
<dbReference type="AlphaFoldDB" id="A0A3S5C7E7"/>
<comment type="caution">
    <text evidence="2">The sequence shown here is derived from an EMBL/GenBank/DDBJ whole genome shotgun (WGS) entry which is preliminary data.</text>
</comment>
<keyword evidence="3" id="KW-1185">Reference proteome</keyword>
<evidence type="ECO:0000313" key="3">
    <source>
        <dbReference type="Proteomes" id="UP000784294"/>
    </source>
</evidence>
<organism evidence="2 3">
    <name type="scientific">Protopolystoma xenopodis</name>
    <dbReference type="NCBI Taxonomy" id="117903"/>
    <lineage>
        <taxon>Eukaryota</taxon>
        <taxon>Metazoa</taxon>
        <taxon>Spiralia</taxon>
        <taxon>Lophotrochozoa</taxon>
        <taxon>Platyhelminthes</taxon>
        <taxon>Monogenea</taxon>
        <taxon>Polyopisthocotylea</taxon>
        <taxon>Polystomatidea</taxon>
        <taxon>Polystomatidae</taxon>
        <taxon>Protopolystoma</taxon>
    </lineage>
</organism>
<evidence type="ECO:0000256" key="1">
    <source>
        <dbReference type="SAM" id="MobiDB-lite"/>
    </source>
</evidence>
<sequence length="230" mass="24902">MLVSNKAVQLWGPGSQGAGQTDEQTVTEIRFHPFWRVVGFVPQSSLLFELAGYKPPKGTAHSSVSSPSKPTKLDLTCMAPLIWPTDHQTTGESPLSSLQSSSPSNFSSSSNSQVVTSNVESSLGTSLFPTSPAVPQTTGQLPRDREWFISTPRPTQIGLDSAVSNLSFQGHQGLEISRFSGYAANYLRLHAHDLISQKGDFSRFCEALKNDELVCAILPSNYIAENSLTD</sequence>
<evidence type="ECO:0000313" key="2">
    <source>
        <dbReference type="EMBL" id="VEL40259.1"/>
    </source>
</evidence>
<feature type="region of interest" description="Disordered" evidence="1">
    <location>
        <begin position="86"/>
        <end position="113"/>
    </location>
</feature>
<name>A0A3S5C7E7_9PLAT</name>
<accession>A0A3S5C7E7</accession>
<feature type="region of interest" description="Disordered" evidence="1">
    <location>
        <begin position="1"/>
        <end position="23"/>
    </location>
</feature>
<proteinExistence type="predicted"/>
<protein>
    <submittedName>
        <fullName evidence="2">Uncharacterized protein</fullName>
    </submittedName>
</protein>
<feature type="compositionally biased region" description="Low complexity" evidence="1">
    <location>
        <begin position="92"/>
        <end position="113"/>
    </location>
</feature>
<reference evidence="2" key="1">
    <citation type="submission" date="2018-11" db="EMBL/GenBank/DDBJ databases">
        <authorList>
            <consortium name="Pathogen Informatics"/>
        </authorList>
    </citation>
    <scope>NUCLEOTIDE SEQUENCE</scope>
</reference>
<dbReference type="Proteomes" id="UP000784294">
    <property type="component" value="Unassembled WGS sequence"/>
</dbReference>